<gene>
    <name evidence="2" type="ORF">KIL84_003446</name>
</gene>
<feature type="compositionally biased region" description="Polar residues" evidence="1">
    <location>
        <begin position="1"/>
        <end position="21"/>
    </location>
</feature>
<evidence type="ECO:0000313" key="3">
    <source>
        <dbReference type="Proteomes" id="UP000827986"/>
    </source>
</evidence>
<dbReference type="EMBL" id="JAHDVG010000486">
    <property type="protein sequence ID" value="KAH1167963.1"/>
    <property type="molecule type" value="Genomic_DNA"/>
</dbReference>
<comment type="caution">
    <text evidence="2">The sequence shown here is derived from an EMBL/GenBank/DDBJ whole genome shotgun (WGS) entry which is preliminary data.</text>
</comment>
<accession>A0A9D3WV79</accession>
<organism evidence="2 3">
    <name type="scientific">Mauremys mutica</name>
    <name type="common">yellowpond turtle</name>
    <dbReference type="NCBI Taxonomy" id="74926"/>
    <lineage>
        <taxon>Eukaryota</taxon>
        <taxon>Metazoa</taxon>
        <taxon>Chordata</taxon>
        <taxon>Craniata</taxon>
        <taxon>Vertebrata</taxon>
        <taxon>Euteleostomi</taxon>
        <taxon>Archelosauria</taxon>
        <taxon>Testudinata</taxon>
        <taxon>Testudines</taxon>
        <taxon>Cryptodira</taxon>
        <taxon>Durocryptodira</taxon>
        <taxon>Testudinoidea</taxon>
        <taxon>Geoemydidae</taxon>
        <taxon>Geoemydinae</taxon>
        <taxon>Mauremys</taxon>
    </lineage>
</organism>
<evidence type="ECO:0000313" key="2">
    <source>
        <dbReference type="EMBL" id="KAH1167963.1"/>
    </source>
</evidence>
<keyword evidence="3" id="KW-1185">Reference proteome</keyword>
<name>A0A9D3WV79_9SAUR</name>
<feature type="region of interest" description="Disordered" evidence="1">
    <location>
        <begin position="1"/>
        <end position="33"/>
    </location>
</feature>
<proteinExistence type="predicted"/>
<protein>
    <submittedName>
        <fullName evidence="2">Uncharacterized protein</fullName>
    </submittedName>
</protein>
<evidence type="ECO:0000256" key="1">
    <source>
        <dbReference type="SAM" id="MobiDB-lite"/>
    </source>
</evidence>
<dbReference type="AlphaFoldDB" id="A0A9D3WV79"/>
<dbReference type="Proteomes" id="UP000827986">
    <property type="component" value="Unassembled WGS sequence"/>
</dbReference>
<reference evidence="2" key="1">
    <citation type="submission" date="2021-09" db="EMBL/GenBank/DDBJ databases">
        <title>The genome of Mauremys mutica provides insights into the evolution of semi-aquatic lifestyle.</title>
        <authorList>
            <person name="Gong S."/>
            <person name="Gao Y."/>
        </authorList>
    </citation>
    <scope>NUCLEOTIDE SEQUENCE</scope>
    <source>
        <strain evidence="2">MM-2020</strain>
        <tissue evidence="2">Muscle</tissue>
    </source>
</reference>
<sequence>MPAPEQGSSLPRDSYSQSEMGSPQGPEIWSPSCSAGSARATGLAQTMWSVSICHQPPLIMESLDVSTPSPRVPVKKYTTYLLCPECQPSAPYAIPLPCPMPHAFSSPRLLYFQSRQEWERRMNPAGAIYTSLP</sequence>